<feature type="transmembrane region" description="Helical" evidence="1">
    <location>
        <begin position="7"/>
        <end position="29"/>
    </location>
</feature>
<keyword evidence="1" id="KW-0472">Membrane</keyword>
<evidence type="ECO:0000256" key="1">
    <source>
        <dbReference type="SAM" id="Phobius"/>
    </source>
</evidence>
<dbReference type="EMBL" id="SJZF01000007">
    <property type="protein sequence ID" value="TFU26643.1"/>
    <property type="molecule type" value="Genomic_DNA"/>
</dbReference>
<dbReference type="AlphaFoldDB" id="A0A4Y9FDR1"/>
<keyword evidence="1" id="KW-0812">Transmembrane</keyword>
<comment type="caution">
    <text evidence="2">The sequence shown here is derived from an EMBL/GenBank/DDBJ whole genome shotgun (WGS) entry which is preliminary data.</text>
</comment>
<protein>
    <submittedName>
        <fullName evidence="2">Uncharacterized protein</fullName>
    </submittedName>
</protein>
<evidence type="ECO:0000313" key="3">
    <source>
        <dbReference type="Proteomes" id="UP000297668"/>
    </source>
</evidence>
<keyword evidence="1" id="KW-1133">Transmembrane helix</keyword>
<sequence length="122" mass="12965">MLRHLRFYLGALAALYAFYLGGHYLLGLPFPTPGFLLRLALGVGAGVGLGLLYHRLWPLPPPGMGRVVRLLVLLPPAFVLGMGLTLAFGAQAALHFIVPLLAWLTPAYGPQDGPAPEGPTRG</sequence>
<accession>A0A4Y9FDR1</accession>
<evidence type="ECO:0000313" key="2">
    <source>
        <dbReference type="EMBL" id="TFU26643.1"/>
    </source>
</evidence>
<proteinExistence type="predicted"/>
<feature type="transmembrane region" description="Helical" evidence="1">
    <location>
        <begin position="68"/>
        <end position="98"/>
    </location>
</feature>
<reference evidence="2 3" key="1">
    <citation type="submission" date="2019-03" db="EMBL/GenBank/DDBJ databases">
        <title>Thermus tengchongensis species for the arsenic transformation mechanism.</title>
        <authorList>
            <person name="Yuan G.C."/>
        </authorList>
    </citation>
    <scope>NUCLEOTIDE SEQUENCE [LARGE SCALE GENOMIC DNA]</scope>
    <source>
        <strain evidence="2 3">15W</strain>
    </source>
</reference>
<name>A0A4Y9FDR1_9DEIN</name>
<organism evidence="2 3">
    <name type="scientific">Thermus tengchongensis</name>
    <dbReference type="NCBI Taxonomy" id="1214928"/>
    <lineage>
        <taxon>Bacteria</taxon>
        <taxon>Thermotogati</taxon>
        <taxon>Deinococcota</taxon>
        <taxon>Deinococci</taxon>
        <taxon>Thermales</taxon>
        <taxon>Thermaceae</taxon>
        <taxon>Thermus</taxon>
    </lineage>
</organism>
<dbReference type="Proteomes" id="UP000297668">
    <property type="component" value="Unassembled WGS sequence"/>
</dbReference>
<feature type="transmembrane region" description="Helical" evidence="1">
    <location>
        <begin position="35"/>
        <end position="56"/>
    </location>
</feature>
<gene>
    <name evidence="2" type="ORF">E0687_05355</name>
</gene>
<dbReference type="RefSeq" id="WP_135260011.1">
    <property type="nucleotide sequence ID" value="NZ_SJZF01000007.1"/>
</dbReference>